<accession>A0A5C5X1R2</accession>
<dbReference type="AlphaFoldDB" id="A0A5C5X1R2"/>
<evidence type="ECO:0000313" key="2">
    <source>
        <dbReference type="Proteomes" id="UP000318053"/>
    </source>
</evidence>
<dbReference type="Proteomes" id="UP000318053">
    <property type="component" value="Unassembled WGS sequence"/>
</dbReference>
<keyword evidence="2" id="KW-1185">Reference proteome</keyword>
<evidence type="ECO:0000313" key="1">
    <source>
        <dbReference type="EMBL" id="TWT56093.1"/>
    </source>
</evidence>
<proteinExistence type="predicted"/>
<dbReference type="EMBL" id="SJPK01000017">
    <property type="protein sequence ID" value="TWT56093.1"/>
    <property type="molecule type" value="Genomic_DNA"/>
</dbReference>
<dbReference type="OrthoDB" id="290892at2"/>
<dbReference type="RefSeq" id="WP_146393395.1">
    <property type="nucleotide sequence ID" value="NZ_SJPK01000017.1"/>
</dbReference>
<sequence length="292" mass="33240">MHVVKLAELAAVMTHHGPALLYRHASVSPEAVNCYWTASRQRLELWHQALIRFQRAKDDADSSRVQEWWQDHIGVVEEILASELLTRVMAAIADGSDRASGRDEFSPIAQAIYLSHLEVRNRVQMLLLDRRGCSVSDAMRLNRLRRLVERWIDVLIGELACYDEELLRYGVDEERTRCHADDSDGLASSPQRQMVGCLIRASMTDSIQRRVAERASLPLANQAVAESVLLMLRPEMFDSVGVLKSLCLHRIENQATRTDQMIDDYLRPNLDDSPTASAIDTVNDTAWAQWYR</sequence>
<reference evidence="1 2" key="1">
    <citation type="submission" date="2019-02" db="EMBL/GenBank/DDBJ databases">
        <title>Deep-cultivation of Planctomycetes and their phenomic and genomic characterization uncovers novel biology.</title>
        <authorList>
            <person name="Wiegand S."/>
            <person name="Jogler M."/>
            <person name="Boedeker C."/>
            <person name="Pinto D."/>
            <person name="Vollmers J."/>
            <person name="Rivas-Marin E."/>
            <person name="Kohn T."/>
            <person name="Peeters S.H."/>
            <person name="Heuer A."/>
            <person name="Rast P."/>
            <person name="Oberbeckmann S."/>
            <person name="Bunk B."/>
            <person name="Jeske O."/>
            <person name="Meyerdierks A."/>
            <person name="Storesund J.E."/>
            <person name="Kallscheuer N."/>
            <person name="Luecker S."/>
            <person name="Lage O.M."/>
            <person name="Pohl T."/>
            <person name="Merkel B.J."/>
            <person name="Hornburger P."/>
            <person name="Mueller R.-W."/>
            <person name="Bruemmer F."/>
            <person name="Labrenz M."/>
            <person name="Spormann A.M."/>
            <person name="Op Den Camp H."/>
            <person name="Overmann J."/>
            <person name="Amann R."/>
            <person name="Jetten M.S.M."/>
            <person name="Mascher T."/>
            <person name="Medema M.H."/>
            <person name="Devos D.P."/>
            <person name="Kaster A.-K."/>
            <person name="Ovreas L."/>
            <person name="Rohde M."/>
            <person name="Galperin M.Y."/>
            <person name="Jogler C."/>
        </authorList>
    </citation>
    <scope>NUCLEOTIDE SEQUENCE [LARGE SCALE GENOMIC DNA]</scope>
    <source>
        <strain evidence="1 2">CA85</strain>
    </source>
</reference>
<comment type="caution">
    <text evidence="1">The sequence shown here is derived from an EMBL/GenBank/DDBJ whole genome shotgun (WGS) entry which is preliminary data.</text>
</comment>
<name>A0A5C5X1R2_9BACT</name>
<protein>
    <submittedName>
        <fullName evidence="1">Uncharacterized protein</fullName>
    </submittedName>
</protein>
<gene>
    <name evidence="1" type="ORF">CA85_45660</name>
</gene>
<organism evidence="1 2">
    <name type="scientific">Allorhodopirellula solitaria</name>
    <dbReference type="NCBI Taxonomy" id="2527987"/>
    <lineage>
        <taxon>Bacteria</taxon>
        <taxon>Pseudomonadati</taxon>
        <taxon>Planctomycetota</taxon>
        <taxon>Planctomycetia</taxon>
        <taxon>Pirellulales</taxon>
        <taxon>Pirellulaceae</taxon>
        <taxon>Allorhodopirellula</taxon>
    </lineage>
</organism>